<name>A0A438BTR4_VITVI</name>
<sequence>MLYSVFFPDNSDIPATPWTMNGDKAPGPDGFTLAFWQNSWETVKEDLLGLFKEFHDQNSFIKSLNHTFLVLIPKKGGVEELGDYRPISLLGGLYKLLAKVLANRIKKVIGKVISPDQNAFIKGRQILDGSLIANEVIDLWQKRGEKGIVCKLDIEKAYDSINWQFLLKVMQKMGFGSKWIGWMWYCISTVKYSVLVNGVPAGFFSSTKAASGLKINLDKSMVIPVGEVDGVLDMAAEIGCRVGQLPTVYLGLPLGAPNRDVSAWDGVEERTRRRLSLWKRHYLSKGGRLTLIKSTLSSFPLYQMSVFRMPKSVARRIEKLQRDFLWGGTNGGTKSHLVKWEAVCVEKEKGGLGLRKITILNKALLGKWIWRFAGAKEEFWKKVLEAKYGKEEFGWRTRKANGAFGVGVWKEILKESTWCWENMGFKVGKGSRIRFWTDLWCGNSVLSQDFPNLFSMAAHRNVTVEECWDQNTGQGGWILGLLRDLNDWEVGLVGNILAVLRDYSVTMEDDAVCWKKGEDGLFKIKYAYNVLANSHGLDFPHSNVWVGKVPTKIAFFAWEATWGKWVFPNSVKEVLSSWKGSFVGRKRKEVWKAIPFPGERDREGGQTSTMRRFLEVIEELELRGFPLQGGPFTGRDGLDNQFQSRLNRCNLRALKAVLKSCNKDMFGFIEARKGEVSVKWRYRMKRRRKSREVWSKEDDCNTSFFHRMPNAHRRRNRLPKVQVNGSWHTEENEIKASVVRAFHNLFSKEGGWRPSIDGLTFEYLDSHKAKKLDLPFLEEVVFAALFDLGKDKAPGPNGEFHEGGRFVKSSNATFLVLVPNKGGVEDLRDFRLINLVDNLYKLLAKMLANRLKKVMGFGERWIKWVEWCISIAKFSILVNGSPSDFFPKFEGIEKGDPLFPYLFVITMEVFSCLLKRVTSGSYLSRWWVRGRGGGGIQISHLLFVDDTLVFCEASLNQITFLSWLLIWFETCSGFRINLEKSELILIGWVENINDLALKLGCKVGGVPSHYLGLPLEAPFKYVIVWDGVEERFRKRLAMWETQYISKGGRLTLIHSTLSSMSIYSMSLFCMPRQWVMVKDCDSGGTSGIEMSHFVSPSLPYLPSPFLKKLGWQMFGTPKIQATRVHKDMGDKVIWIASRCGNFSFKILYSILEPEDPFLFLSSRIWRSCAKVAFFAWAAT</sequence>
<accession>A0A438BTR4</accession>
<evidence type="ECO:0000259" key="1">
    <source>
        <dbReference type="PROSITE" id="PS50878"/>
    </source>
</evidence>
<dbReference type="InterPro" id="IPR043502">
    <property type="entry name" value="DNA/RNA_pol_sf"/>
</dbReference>
<dbReference type="CDD" id="cd01650">
    <property type="entry name" value="RT_nLTR_like"/>
    <property type="match status" value="1"/>
</dbReference>
<reference evidence="2 3" key="1">
    <citation type="journal article" date="2018" name="PLoS Genet.">
        <title>Population sequencing reveals clonal diversity and ancestral inbreeding in the grapevine cultivar Chardonnay.</title>
        <authorList>
            <person name="Roach M.J."/>
            <person name="Johnson D.L."/>
            <person name="Bohlmann J."/>
            <person name="van Vuuren H.J."/>
            <person name="Jones S.J."/>
            <person name="Pretorius I.S."/>
            <person name="Schmidt S.A."/>
            <person name="Borneman A.R."/>
        </authorList>
    </citation>
    <scope>NUCLEOTIDE SEQUENCE [LARGE SCALE GENOMIC DNA]</scope>
    <source>
        <strain evidence="3">cv. Chardonnay</strain>
        <tissue evidence="2">Leaf</tissue>
    </source>
</reference>
<organism evidence="2 3">
    <name type="scientific">Vitis vinifera</name>
    <name type="common">Grape</name>
    <dbReference type="NCBI Taxonomy" id="29760"/>
    <lineage>
        <taxon>Eukaryota</taxon>
        <taxon>Viridiplantae</taxon>
        <taxon>Streptophyta</taxon>
        <taxon>Embryophyta</taxon>
        <taxon>Tracheophyta</taxon>
        <taxon>Spermatophyta</taxon>
        <taxon>Magnoliopsida</taxon>
        <taxon>eudicotyledons</taxon>
        <taxon>Gunneridae</taxon>
        <taxon>Pentapetalae</taxon>
        <taxon>rosids</taxon>
        <taxon>Vitales</taxon>
        <taxon>Vitaceae</taxon>
        <taxon>Viteae</taxon>
        <taxon>Vitis</taxon>
    </lineage>
</organism>
<dbReference type="SUPFAM" id="SSF56672">
    <property type="entry name" value="DNA/RNA polymerases"/>
    <property type="match status" value="1"/>
</dbReference>
<proteinExistence type="predicted"/>
<dbReference type="AlphaFoldDB" id="A0A438BTR4"/>
<dbReference type="EMBL" id="QGNW01002621">
    <property type="protein sequence ID" value="RVW14356.1"/>
    <property type="molecule type" value="Genomic_DNA"/>
</dbReference>
<dbReference type="Proteomes" id="UP000288805">
    <property type="component" value="Unassembled WGS sequence"/>
</dbReference>
<protein>
    <submittedName>
        <fullName evidence="2">Putative ribonuclease H protein</fullName>
    </submittedName>
</protein>
<dbReference type="Pfam" id="PF00078">
    <property type="entry name" value="RVT_1"/>
    <property type="match status" value="2"/>
</dbReference>
<dbReference type="InterPro" id="IPR000477">
    <property type="entry name" value="RT_dom"/>
</dbReference>
<feature type="domain" description="Reverse transcriptase" evidence="1">
    <location>
        <begin position="53"/>
        <end position="331"/>
    </location>
</feature>
<comment type="caution">
    <text evidence="2">The sequence shown here is derived from an EMBL/GenBank/DDBJ whole genome shotgun (WGS) entry which is preliminary data.</text>
</comment>
<evidence type="ECO:0000313" key="2">
    <source>
        <dbReference type="EMBL" id="RVW14356.1"/>
    </source>
</evidence>
<dbReference type="PANTHER" id="PTHR33116">
    <property type="entry name" value="REVERSE TRANSCRIPTASE ZINC-BINDING DOMAIN-CONTAINING PROTEIN-RELATED-RELATED"/>
    <property type="match status" value="1"/>
</dbReference>
<dbReference type="PROSITE" id="PS50878">
    <property type="entry name" value="RT_POL"/>
    <property type="match status" value="1"/>
</dbReference>
<gene>
    <name evidence="2" type="primary">VvCHDh000004_106</name>
    <name evidence="2" type="ORF">CK203_097449</name>
</gene>
<evidence type="ECO:0000313" key="3">
    <source>
        <dbReference type="Proteomes" id="UP000288805"/>
    </source>
</evidence>
<dbReference type="PANTHER" id="PTHR33116:SF78">
    <property type="entry name" value="OS12G0587133 PROTEIN"/>
    <property type="match status" value="1"/>
</dbReference>